<gene>
    <name evidence="3 4" type="primary">mtnA</name>
    <name evidence="4" type="ORF">PITCH_A860004</name>
</gene>
<keyword evidence="3" id="KW-0486">Methionine biosynthesis</keyword>
<dbReference type="Gene3D" id="1.20.120.420">
    <property type="entry name" value="translation initiation factor eif-2b, domain 1"/>
    <property type="match status" value="1"/>
</dbReference>
<feature type="binding site" evidence="3">
    <location>
        <position position="195"/>
    </location>
    <ligand>
        <name>substrate</name>
    </ligand>
</feature>
<evidence type="ECO:0000256" key="1">
    <source>
        <dbReference type="ARBA" id="ARBA00022605"/>
    </source>
</evidence>
<organism evidence="4">
    <name type="scientific">uncultured Desulfobacterium sp</name>
    <dbReference type="NCBI Taxonomy" id="201089"/>
    <lineage>
        <taxon>Bacteria</taxon>
        <taxon>Pseudomonadati</taxon>
        <taxon>Thermodesulfobacteriota</taxon>
        <taxon>Desulfobacteria</taxon>
        <taxon>Desulfobacterales</taxon>
        <taxon>Desulfobacteriaceae</taxon>
        <taxon>Desulfobacterium</taxon>
        <taxon>environmental samples</taxon>
    </lineage>
</organism>
<evidence type="ECO:0000313" key="4">
    <source>
        <dbReference type="EMBL" id="SPD76233.1"/>
    </source>
</evidence>
<feature type="active site" description="Proton donor" evidence="3">
    <location>
        <position position="236"/>
    </location>
</feature>
<dbReference type="NCBIfam" id="NF004326">
    <property type="entry name" value="PRK05720.1"/>
    <property type="match status" value="1"/>
</dbReference>
<dbReference type="PANTHER" id="PTHR43475:SF1">
    <property type="entry name" value="METHYLTHIORIBOSE-1-PHOSPHATE ISOMERASE"/>
    <property type="match status" value="1"/>
</dbReference>
<dbReference type="InterPro" id="IPR042529">
    <property type="entry name" value="IF_2B-like_C"/>
</dbReference>
<feature type="site" description="Transition state stabilizer" evidence="3">
    <location>
        <position position="156"/>
    </location>
</feature>
<dbReference type="PANTHER" id="PTHR43475">
    <property type="entry name" value="METHYLTHIORIBOSE-1-PHOSPHATE ISOMERASE"/>
    <property type="match status" value="1"/>
</dbReference>
<evidence type="ECO:0000256" key="2">
    <source>
        <dbReference type="ARBA" id="ARBA00023235"/>
    </source>
</evidence>
<dbReference type="UniPathway" id="UPA00904">
    <property type="reaction ID" value="UER00874"/>
</dbReference>
<reference evidence="4" key="1">
    <citation type="submission" date="2018-01" db="EMBL/GenBank/DDBJ databases">
        <authorList>
            <person name="Regsiter A."/>
            <person name="William W."/>
        </authorList>
    </citation>
    <scope>NUCLEOTIDE SEQUENCE</scope>
    <source>
        <strain evidence="4">TRIP AH-1</strain>
    </source>
</reference>
<comment type="catalytic activity">
    <reaction evidence="3">
        <text>5-(methylsulfanyl)-alpha-D-ribose 1-phosphate = 5-(methylsulfanyl)-D-ribulose 1-phosphate</text>
        <dbReference type="Rhea" id="RHEA:19989"/>
        <dbReference type="ChEBI" id="CHEBI:58533"/>
        <dbReference type="ChEBI" id="CHEBI:58548"/>
        <dbReference type="EC" id="5.3.1.23"/>
    </reaction>
</comment>
<dbReference type="InterPro" id="IPR005251">
    <property type="entry name" value="IF-M1Pi"/>
</dbReference>
<dbReference type="Pfam" id="PF01008">
    <property type="entry name" value="IF-2B"/>
    <property type="match status" value="1"/>
</dbReference>
<evidence type="ECO:0000256" key="3">
    <source>
        <dbReference type="HAMAP-Rule" id="MF_01678"/>
    </source>
</evidence>
<comment type="similarity">
    <text evidence="3">Belongs to the EIF-2B alpha/beta/delta subunits family. MtnA subfamily.</text>
</comment>
<dbReference type="AlphaFoldDB" id="A0A445N3G9"/>
<dbReference type="InterPro" id="IPR000649">
    <property type="entry name" value="IF-2B-related"/>
</dbReference>
<keyword evidence="1 3" id="KW-0028">Amino-acid biosynthesis</keyword>
<dbReference type="InterPro" id="IPR037171">
    <property type="entry name" value="NagB/RpiA_transferase-like"/>
</dbReference>
<dbReference type="FunFam" id="3.40.50.10470:FF:000006">
    <property type="entry name" value="Methylthioribose-1-phosphate isomerase"/>
    <property type="match status" value="1"/>
</dbReference>
<protein>
    <recommendedName>
        <fullName evidence="3">Methylthioribose-1-phosphate isomerase</fullName>
        <shortName evidence="3">M1Pi</shortName>
        <shortName evidence="3">MTR-1-P isomerase</shortName>
        <ecNumber evidence="3">5.3.1.23</ecNumber>
    </recommendedName>
    <alternativeName>
        <fullName evidence="3">S-methyl-5-thioribose-1-phosphate isomerase</fullName>
    </alternativeName>
</protein>
<dbReference type="FunFam" id="1.20.120.420:FF:000003">
    <property type="entry name" value="Methylthioribose-1-phosphate isomerase"/>
    <property type="match status" value="1"/>
</dbReference>
<dbReference type="EMBL" id="OJIN01000232">
    <property type="protein sequence ID" value="SPD76233.1"/>
    <property type="molecule type" value="Genomic_DNA"/>
</dbReference>
<dbReference type="SUPFAM" id="SSF100950">
    <property type="entry name" value="NagB/RpiA/CoA transferase-like"/>
    <property type="match status" value="1"/>
</dbReference>
<name>A0A445N3G9_9BACT</name>
<proteinExistence type="inferred from homology"/>
<feature type="binding site" evidence="3">
    <location>
        <begin position="45"/>
        <end position="47"/>
    </location>
    <ligand>
        <name>substrate</name>
    </ligand>
</feature>
<dbReference type="NCBIfam" id="TIGR00524">
    <property type="entry name" value="eIF-2B_rel"/>
    <property type="match status" value="1"/>
</dbReference>
<feature type="binding site" evidence="3">
    <location>
        <position position="88"/>
    </location>
    <ligand>
        <name>substrate</name>
    </ligand>
</feature>
<dbReference type="HAMAP" id="MF_01678">
    <property type="entry name" value="Salvage_MtnA"/>
    <property type="match status" value="1"/>
</dbReference>
<dbReference type="EC" id="5.3.1.23" evidence="3"/>
<sequence>MIPTIEWSGQIVRMIDQRKLPAKVDWFICRGYRDVISGIKDMVIRGAPAIGVAAAMGLALGARSIRTASYGVFKDRFRRMADEMLIARPTAVNLRWAIDRMTGIVDSMEGLPVDDIKSAIRKESEAVLAEDIEINRKMGKNGLTLIPKGATILTHCNAGSLATGGYGTALGVIRAAHENGKKIKVIADETRPWLQGLRLTAFELMQDGIDVSVIADNAAGSLMRQKRIELVITGADRIAANGDVANKIGTYQVAVLAKENKIPFYVAAPISTIDPATKNGDMIPVEERAPEEICRIGGKMMGPSGVSAINPVFDITPARYVSAIITEQGVIRPPFQKGIKKVLAGSTLP</sequence>
<dbReference type="GO" id="GO:0019509">
    <property type="term" value="P:L-methionine salvage from methylthioadenosine"/>
    <property type="evidence" value="ECO:0007669"/>
    <property type="project" value="UniProtKB-UniRule"/>
</dbReference>
<keyword evidence="2 3" id="KW-0413">Isomerase</keyword>
<dbReference type="InterPro" id="IPR011559">
    <property type="entry name" value="Initiation_fac_2B_a/b/d"/>
</dbReference>
<comment type="function">
    <text evidence="3">Catalyzes the interconversion of methylthioribose-1-phosphate (MTR-1-P) into methylthioribulose-1-phosphate (MTRu-1-P).</text>
</comment>
<feature type="binding site" evidence="3">
    <location>
        <begin position="246"/>
        <end position="247"/>
    </location>
    <ligand>
        <name>substrate</name>
    </ligand>
</feature>
<dbReference type="Gene3D" id="3.40.50.10470">
    <property type="entry name" value="Translation initiation factor eif-2b, domain 2"/>
    <property type="match status" value="1"/>
</dbReference>
<accession>A0A445N3G9</accession>
<comment type="pathway">
    <text evidence="3">Amino-acid biosynthesis; L-methionine biosynthesis via salvage pathway; L-methionine from S-methyl-5-thio-alpha-D-ribose 1-phosphate: step 1/6.</text>
</comment>
<dbReference type="InterPro" id="IPR027363">
    <property type="entry name" value="M1Pi_N"/>
</dbReference>
<dbReference type="GO" id="GO:0046523">
    <property type="term" value="F:S-methyl-5-thioribose-1-phosphate isomerase activity"/>
    <property type="evidence" value="ECO:0007669"/>
    <property type="project" value="UniProtKB-UniRule"/>
</dbReference>
<dbReference type="NCBIfam" id="TIGR00512">
    <property type="entry name" value="salvage_mtnA"/>
    <property type="match status" value="1"/>
</dbReference>